<reference evidence="2 3" key="1">
    <citation type="submission" date="2024-02" db="EMBL/GenBank/DDBJ databases">
        <authorList>
            <person name="Chen Y."/>
            <person name="Shah S."/>
            <person name="Dougan E. K."/>
            <person name="Thang M."/>
            <person name="Chan C."/>
        </authorList>
    </citation>
    <scope>NUCLEOTIDE SEQUENCE [LARGE SCALE GENOMIC DNA]</scope>
</reference>
<proteinExistence type="predicted"/>
<gene>
    <name evidence="2" type="ORF">SCF082_LOCUS44525</name>
</gene>
<dbReference type="InterPro" id="IPR006342">
    <property type="entry name" value="FkbM_mtfrase"/>
</dbReference>
<dbReference type="Gene3D" id="3.40.50.150">
    <property type="entry name" value="Vaccinia Virus protein VP39"/>
    <property type="match status" value="1"/>
</dbReference>
<dbReference type="PANTHER" id="PTHR34203:SF15">
    <property type="entry name" value="SLL1173 PROTEIN"/>
    <property type="match status" value="1"/>
</dbReference>
<name>A0ABP0R3K8_9DINO</name>
<dbReference type="GO" id="GO:0008168">
    <property type="term" value="F:methyltransferase activity"/>
    <property type="evidence" value="ECO:0007669"/>
    <property type="project" value="UniProtKB-KW"/>
</dbReference>
<dbReference type="PANTHER" id="PTHR34203">
    <property type="entry name" value="METHYLTRANSFERASE, FKBM FAMILY PROTEIN"/>
    <property type="match status" value="1"/>
</dbReference>
<dbReference type="InterPro" id="IPR029063">
    <property type="entry name" value="SAM-dependent_MTases_sf"/>
</dbReference>
<comment type="caution">
    <text evidence="2">The sequence shown here is derived from an EMBL/GenBank/DDBJ whole genome shotgun (WGS) entry which is preliminary data.</text>
</comment>
<accession>A0ABP0R3K8</accession>
<dbReference type="NCBIfam" id="TIGR01444">
    <property type="entry name" value="fkbM_fam"/>
    <property type="match status" value="1"/>
</dbReference>
<protein>
    <submittedName>
        <fullName evidence="2">Methyltransferase sdnD (Sordarin/hypoxysordarin biosynthesis cluster protein D)</fullName>
    </submittedName>
</protein>
<dbReference type="Proteomes" id="UP001642464">
    <property type="component" value="Unassembled WGS sequence"/>
</dbReference>
<evidence type="ECO:0000313" key="2">
    <source>
        <dbReference type="EMBL" id="CAK9094759.1"/>
    </source>
</evidence>
<keyword evidence="2" id="KW-0489">Methyltransferase</keyword>
<organism evidence="2 3">
    <name type="scientific">Durusdinium trenchii</name>
    <dbReference type="NCBI Taxonomy" id="1381693"/>
    <lineage>
        <taxon>Eukaryota</taxon>
        <taxon>Sar</taxon>
        <taxon>Alveolata</taxon>
        <taxon>Dinophyceae</taxon>
        <taxon>Suessiales</taxon>
        <taxon>Symbiodiniaceae</taxon>
        <taxon>Durusdinium</taxon>
    </lineage>
</organism>
<keyword evidence="2" id="KW-0808">Transferase</keyword>
<dbReference type="EMBL" id="CAXAMM010040685">
    <property type="protein sequence ID" value="CAK9094759.1"/>
    <property type="molecule type" value="Genomic_DNA"/>
</dbReference>
<dbReference type="SUPFAM" id="SSF53335">
    <property type="entry name" value="S-adenosyl-L-methionine-dependent methyltransferases"/>
    <property type="match status" value="1"/>
</dbReference>
<keyword evidence="3" id="KW-1185">Reference proteome</keyword>
<dbReference type="GO" id="GO:0032259">
    <property type="term" value="P:methylation"/>
    <property type="evidence" value="ECO:0007669"/>
    <property type="project" value="UniProtKB-KW"/>
</dbReference>
<dbReference type="Pfam" id="PF05050">
    <property type="entry name" value="Methyltransf_21"/>
    <property type="match status" value="1"/>
</dbReference>
<dbReference type="InterPro" id="IPR052514">
    <property type="entry name" value="SAM-dependent_MTase"/>
</dbReference>
<evidence type="ECO:0000313" key="3">
    <source>
        <dbReference type="Proteomes" id="UP001642464"/>
    </source>
</evidence>
<evidence type="ECO:0000259" key="1">
    <source>
        <dbReference type="Pfam" id="PF05050"/>
    </source>
</evidence>
<feature type="domain" description="Methyltransferase FkbM" evidence="1">
    <location>
        <begin position="221"/>
        <end position="389"/>
    </location>
</feature>
<sequence>MRSSLLMAVGWTRTSGLDCWTDGITRGQCCNAIFGRGGNSHCWDGQQFTFESCCGESYHATDCSAFVTHFSFSVVGFSPSDPSRAGDAWERCASAMDLEPHRCNSVNTSTRTCPECGRLSMYLPHYIQCVRLEQARPTPSASCPACAEKKGDDLGGGASAIVGGAHYPTLLRPRSAGREFSLLATAYDMTVGHQLISEGRWMQPEVDLLQAFLPLGGVAVDAGANIGGFALPLSRHAGPNGQVHAFEPFRVLHQVLTANCAINGLLSCFTYHYALGNKAEKRLRPMPGLAAVGNPSKSFVVDAVKSELLVHHDSLGRMETVSVVRLDDLLELERLDVMKIDVESGEYDMLLGAEQTIRRHQPVIYVEDSEADGHTSETPVVRLLRTFGYSCTDPKDLDLVLMTSTLCFPERRKREVLERIRRIQWTGPPR</sequence>